<dbReference type="InterPro" id="IPR030791">
    <property type="entry name" value="Rotatin"/>
</dbReference>
<feature type="compositionally biased region" description="Polar residues" evidence="1">
    <location>
        <begin position="540"/>
        <end position="571"/>
    </location>
</feature>
<dbReference type="GO" id="GO:0036064">
    <property type="term" value="C:ciliary basal body"/>
    <property type="evidence" value="ECO:0007669"/>
    <property type="project" value="InterPro"/>
</dbReference>
<dbReference type="STRING" id="105785.A0A2J7QNY2"/>
<dbReference type="InterPro" id="IPR016024">
    <property type="entry name" value="ARM-type_fold"/>
</dbReference>
<dbReference type="GO" id="GO:0005813">
    <property type="term" value="C:centrosome"/>
    <property type="evidence" value="ECO:0007669"/>
    <property type="project" value="InterPro"/>
</dbReference>
<evidence type="ECO:0000256" key="1">
    <source>
        <dbReference type="SAM" id="MobiDB-lite"/>
    </source>
</evidence>
<dbReference type="SUPFAM" id="SSF48371">
    <property type="entry name" value="ARM repeat"/>
    <property type="match status" value="1"/>
</dbReference>
<sequence length="1313" mass="143663">MEWFGGLEVVLSWSEVPSSDKMLSGFAQELRLLASDLRCLKAAALDHRCKQYLYDIQNATTHQAVEKSLASISGYLAFHVLISGRGNCQLKSTSNFFGTSQLESSGWWHDLPWAETFKRFLGIPPGCAEDEQLLVSILKLLRLYLNVCWSSEGGAGELKHQSCWVTNILKDAIQPLPNLLVRLADVPAGSDSHSVVLKELCREILQLVQECSARERKLEDFGRAGVKKTPEGNANSLSLSWIHIIRVVTENLTLSDTQHFYNLAYLDWMLSCLAQLTSVPNWGDHAGGSTRQLWGELISCLTELVTAFHCCKGGDSQASFMGLSITRSAILCMNHLLCDMQLSTTTKGWEAVWLCSLGAESHAAGHPNLSWLPPLWSSRDPVVRSAALQLVAGLCSSRQGCAQLLPGLPSIAGSIWSVGLSIMLEHDEACLVREQAAVLLTNLSSHSISTSGGGAMLSLCHTAVNSEEVPVTGVQAVQLLLTQCNFYGEVATVLSRLYLGSTVNPSGTNGTCGWTVERSSRQHAPPEAGLQPGQRAVVYTGNTDSRSSNEHQVNADSSAPTESVTDGSSQLEPHVKTTPGLVKAVCWLMVNLLALSPDDALQHITRFGLVRLLFSCLVAGVPQQQGHGGNMLLYVDILEMCTAVCSVLSKCVLLDEVCHRTVLHTHNCVCCLLALLDPGTYSIQSPQLAFLRNRLWTEIFHLFSALLSRKQGFEAVQDALYLRGPWPFFTTLATAIQNDLSTNLRYSALTSLTSLLSHEIRMRSVPEEFRSVQDLLDGDFPVLEQDCHTNHNKLLKQFGHTHRDQYEAACQNEQLDHRNMSELEEHMSSASTQEELSPQNQTAASKSKCDSGTSVTGHKDQNVGHFFSSSESKGKLISETSRSASVRGEPVTSRTDGETAQNQTVGGELCNSLLRLYEIHNLPQGSGDKGIGIKAKNLVTSALSSLLAVSGEAKKAALKQGLLEMLVVQLRELHVKLSIESAETLRRMSDKKRVCPVLRDVGVIFAMLTNFLSADGDVKLVAAELGLSDVVHKLWVWCCAVSSLLEGALKMLSTFTTACLSATQSLVLTTTVPGVGLRKTPSSLSLLHEIVSLIHREMEITNRVPESAVLSLAFQLLTNSCQSQECRNVIAKSNLFQCLPKLHPSVTKKQKQWEAVELMWLGFMSDFTLHAEGQLAVPKITDALDLLIMLTASSKTAIKMAALCVLRNISFHQLNRPRLLGSGDFLQVLHQKLSDGSLEEKRMVACMVWALVANNQKGKLIIKCSGIDIKLQESLNQLRLLSSSEDTETDEGIHIISNVLQIIHGDNSTARRR</sequence>
<dbReference type="EMBL" id="NEVH01012100">
    <property type="protein sequence ID" value="PNF30287.1"/>
    <property type="molecule type" value="Genomic_DNA"/>
</dbReference>
<dbReference type="EMBL" id="NEVH01012100">
    <property type="protein sequence ID" value="PNF30288.1"/>
    <property type="molecule type" value="Genomic_DNA"/>
</dbReference>
<dbReference type="PANTHER" id="PTHR31691:SF1">
    <property type="entry name" value="ROTATIN"/>
    <property type="match status" value="1"/>
</dbReference>
<dbReference type="InParanoid" id="A0A2J7QNY2"/>
<comment type="caution">
    <text evidence="2">The sequence shown here is derived from an EMBL/GenBank/DDBJ whole genome shotgun (WGS) entry which is preliminary data.</text>
</comment>
<organism evidence="2 3">
    <name type="scientific">Cryptotermes secundus</name>
    <dbReference type="NCBI Taxonomy" id="105785"/>
    <lineage>
        <taxon>Eukaryota</taxon>
        <taxon>Metazoa</taxon>
        <taxon>Ecdysozoa</taxon>
        <taxon>Arthropoda</taxon>
        <taxon>Hexapoda</taxon>
        <taxon>Insecta</taxon>
        <taxon>Pterygota</taxon>
        <taxon>Neoptera</taxon>
        <taxon>Polyneoptera</taxon>
        <taxon>Dictyoptera</taxon>
        <taxon>Blattodea</taxon>
        <taxon>Blattoidea</taxon>
        <taxon>Termitoidae</taxon>
        <taxon>Kalotermitidae</taxon>
        <taxon>Cryptotermitinae</taxon>
        <taxon>Cryptotermes</taxon>
    </lineage>
</organism>
<dbReference type="GO" id="GO:0005814">
    <property type="term" value="C:centriole"/>
    <property type="evidence" value="ECO:0007669"/>
    <property type="project" value="TreeGrafter"/>
</dbReference>
<dbReference type="GO" id="GO:0007099">
    <property type="term" value="P:centriole replication"/>
    <property type="evidence" value="ECO:0007669"/>
    <property type="project" value="TreeGrafter"/>
</dbReference>
<dbReference type="InterPro" id="IPR011989">
    <property type="entry name" value="ARM-like"/>
</dbReference>
<protein>
    <recommendedName>
        <fullName evidence="4">Rotatin N-terminal domain-containing protein</fullName>
    </recommendedName>
</protein>
<name>A0A2J7QNY2_9NEOP</name>
<feature type="compositionally biased region" description="Polar residues" evidence="1">
    <location>
        <begin position="828"/>
        <end position="856"/>
    </location>
</feature>
<feature type="region of interest" description="Disordered" evidence="1">
    <location>
        <begin position="540"/>
        <end position="572"/>
    </location>
</feature>
<dbReference type="PANTHER" id="PTHR31691">
    <property type="entry name" value="ROTATIN"/>
    <property type="match status" value="1"/>
</dbReference>
<dbReference type="GO" id="GO:0010457">
    <property type="term" value="P:centriole-centriole cohesion"/>
    <property type="evidence" value="ECO:0007669"/>
    <property type="project" value="TreeGrafter"/>
</dbReference>
<accession>A0A2J7QNY2</accession>
<dbReference type="GO" id="GO:0032053">
    <property type="term" value="P:ciliary basal body organization"/>
    <property type="evidence" value="ECO:0007669"/>
    <property type="project" value="TreeGrafter"/>
</dbReference>
<reference evidence="2 3" key="1">
    <citation type="submission" date="2017-12" db="EMBL/GenBank/DDBJ databases">
        <title>Hemimetabolous genomes reveal molecular basis of termite eusociality.</title>
        <authorList>
            <person name="Harrison M.C."/>
            <person name="Jongepier E."/>
            <person name="Robertson H.M."/>
            <person name="Arning N."/>
            <person name="Bitard-Feildel T."/>
            <person name="Chao H."/>
            <person name="Childers C.P."/>
            <person name="Dinh H."/>
            <person name="Doddapaneni H."/>
            <person name="Dugan S."/>
            <person name="Gowin J."/>
            <person name="Greiner C."/>
            <person name="Han Y."/>
            <person name="Hu H."/>
            <person name="Hughes D.S.T."/>
            <person name="Huylmans A.-K."/>
            <person name="Kemena C."/>
            <person name="Kremer L.P.M."/>
            <person name="Lee S.L."/>
            <person name="Lopez-Ezquerra A."/>
            <person name="Mallet L."/>
            <person name="Monroy-Kuhn J.M."/>
            <person name="Moser A."/>
            <person name="Murali S.C."/>
            <person name="Muzny D.M."/>
            <person name="Otani S."/>
            <person name="Piulachs M.-D."/>
            <person name="Poelchau M."/>
            <person name="Qu J."/>
            <person name="Schaub F."/>
            <person name="Wada-Katsumata A."/>
            <person name="Worley K.C."/>
            <person name="Xie Q."/>
            <person name="Ylla G."/>
            <person name="Poulsen M."/>
            <person name="Gibbs R.A."/>
            <person name="Schal C."/>
            <person name="Richards S."/>
            <person name="Belles X."/>
            <person name="Korb J."/>
            <person name="Bornberg-Bauer E."/>
        </authorList>
    </citation>
    <scope>NUCLEOTIDE SEQUENCE [LARGE SCALE GENOMIC DNA]</scope>
    <source>
        <tissue evidence="2">Whole body</tissue>
    </source>
</reference>
<dbReference type="OrthoDB" id="428850at2759"/>
<keyword evidence="3" id="KW-1185">Reference proteome</keyword>
<evidence type="ECO:0000313" key="2">
    <source>
        <dbReference type="EMBL" id="PNF30288.1"/>
    </source>
</evidence>
<evidence type="ECO:0008006" key="4">
    <source>
        <dbReference type="Google" id="ProtNLM"/>
    </source>
</evidence>
<proteinExistence type="predicted"/>
<feature type="region of interest" description="Disordered" evidence="1">
    <location>
        <begin position="823"/>
        <end position="904"/>
    </location>
</feature>
<dbReference type="Gene3D" id="1.25.10.10">
    <property type="entry name" value="Leucine-rich Repeat Variant"/>
    <property type="match status" value="2"/>
</dbReference>
<gene>
    <name evidence="2" type="ORF">B7P43_G15292</name>
</gene>
<evidence type="ECO:0000313" key="3">
    <source>
        <dbReference type="Proteomes" id="UP000235965"/>
    </source>
</evidence>
<feature type="compositionally biased region" description="Polar residues" evidence="1">
    <location>
        <begin position="892"/>
        <end position="904"/>
    </location>
</feature>
<dbReference type="Proteomes" id="UP000235965">
    <property type="component" value="Unassembled WGS sequence"/>
</dbReference>